<protein>
    <submittedName>
        <fullName evidence="6">Uncharacterized protein</fullName>
    </submittedName>
</protein>
<dbReference type="GO" id="GO:0005615">
    <property type="term" value="C:extracellular space"/>
    <property type="evidence" value="ECO:0007669"/>
    <property type="project" value="TreeGrafter"/>
</dbReference>
<evidence type="ECO:0000313" key="6">
    <source>
        <dbReference type="EMBL" id="KAK4875549.1"/>
    </source>
</evidence>
<evidence type="ECO:0000256" key="2">
    <source>
        <dbReference type="ARBA" id="ARBA00008098"/>
    </source>
</evidence>
<keyword evidence="4 5" id="KW-0732">Signal</keyword>
<accession>A0AAN7SEX1</accession>
<comment type="subcellular location">
    <subcellularLocation>
        <location evidence="1">Secreted</location>
    </subcellularLocation>
</comment>
<dbReference type="AlphaFoldDB" id="A0AAN7SEX1"/>
<name>A0AAN7SEX1_9COLE</name>
<dbReference type="SMART" id="SM00708">
    <property type="entry name" value="PhBP"/>
    <property type="match status" value="1"/>
</dbReference>
<dbReference type="PANTHER" id="PTHR11857:SF43">
    <property type="entry name" value="GEO07291P1-RELATED"/>
    <property type="match status" value="1"/>
</dbReference>
<comment type="similarity">
    <text evidence="2">Belongs to the PBP/GOBP family.</text>
</comment>
<dbReference type="CDD" id="cd23992">
    <property type="entry name" value="PBP_GOBP"/>
    <property type="match status" value="1"/>
</dbReference>
<keyword evidence="7" id="KW-1185">Reference proteome</keyword>
<feature type="signal peptide" evidence="5">
    <location>
        <begin position="1"/>
        <end position="16"/>
    </location>
</feature>
<dbReference type="EMBL" id="JARPUR010000005">
    <property type="protein sequence ID" value="KAK4875549.1"/>
    <property type="molecule type" value="Genomic_DNA"/>
</dbReference>
<dbReference type="Proteomes" id="UP001353858">
    <property type="component" value="Unassembled WGS sequence"/>
</dbReference>
<keyword evidence="3" id="KW-0964">Secreted</keyword>
<dbReference type="GO" id="GO:0005549">
    <property type="term" value="F:odorant binding"/>
    <property type="evidence" value="ECO:0007669"/>
    <property type="project" value="InterPro"/>
</dbReference>
<evidence type="ECO:0000256" key="1">
    <source>
        <dbReference type="ARBA" id="ARBA00004613"/>
    </source>
</evidence>
<evidence type="ECO:0000256" key="3">
    <source>
        <dbReference type="ARBA" id="ARBA00022525"/>
    </source>
</evidence>
<dbReference type="InterPro" id="IPR036728">
    <property type="entry name" value="PBP_GOBP_sf"/>
</dbReference>
<dbReference type="InterPro" id="IPR006170">
    <property type="entry name" value="PBP/GOBP"/>
</dbReference>
<proteinExistence type="inferred from homology"/>
<comment type="caution">
    <text evidence="6">The sequence shown here is derived from an EMBL/GenBank/DDBJ whole genome shotgun (WGS) entry which is preliminary data.</text>
</comment>
<sequence>MFKILVVLCSVVVVYSQDSTFVQVRDKFRSILAENREECLAKTKADPDLIERFVADFHFPKNEELKCYIECITLKTNFITEDLKIHGEVLKSRSPKEAEHVIDEIIDKCQGVGSGTNCDKAYDILKCLYTGLRDTLQKKE</sequence>
<dbReference type="SUPFAM" id="SSF47565">
    <property type="entry name" value="Insect pheromone/odorant-binding proteins"/>
    <property type="match status" value="1"/>
</dbReference>
<dbReference type="Pfam" id="PF01395">
    <property type="entry name" value="PBP_GOBP"/>
    <property type="match status" value="1"/>
</dbReference>
<dbReference type="GO" id="GO:0007608">
    <property type="term" value="P:sensory perception of smell"/>
    <property type="evidence" value="ECO:0007669"/>
    <property type="project" value="TreeGrafter"/>
</dbReference>
<feature type="chain" id="PRO_5043010074" evidence="5">
    <location>
        <begin position="17"/>
        <end position="140"/>
    </location>
</feature>
<evidence type="ECO:0000256" key="5">
    <source>
        <dbReference type="SAM" id="SignalP"/>
    </source>
</evidence>
<evidence type="ECO:0000313" key="7">
    <source>
        <dbReference type="Proteomes" id="UP001353858"/>
    </source>
</evidence>
<reference evidence="7" key="1">
    <citation type="submission" date="2023-01" db="EMBL/GenBank/DDBJ databases">
        <title>Key to firefly adult light organ development and bioluminescence: homeobox transcription factors regulate luciferase expression and transportation to peroxisome.</title>
        <authorList>
            <person name="Fu X."/>
        </authorList>
    </citation>
    <scope>NUCLEOTIDE SEQUENCE [LARGE SCALE GENOMIC DNA]</scope>
</reference>
<dbReference type="Gene3D" id="1.10.238.20">
    <property type="entry name" value="Pheromone/general odorant binding protein domain"/>
    <property type="match status" value="1"/>
</dbReference>
<evidence type="ECO:0000256" key="4">
    <source>
        <dbReference type="ARBA" id="ARBA00022729"/>
    </source>
</evidence>
<dbReference type="PANTHER" id="PTHR11857">
    <property type="entry name" value="ODORANT BINDING PROTEIN-RELATED"/>
    <property type="match status" value="1"/>
</dbReference>
<organism evidence="6 7">
    <name type="scientific">Aquatica leii</name>
    <dbReference type="NCBI Taxonomy" id="1421715"/>
    <lineage>
        <taxon>Eukaryota</taxon>
        <taxon>Metazoa</taxon>
        <taxon>Ecdysozoa</taxon>
        <taxon>Arthropoda</taxon>
        <taxon>Hexapoda</taxon>
        <taxon>Insecta</taxon>
        <taxon>Pterygota</taxon>
        <taxon>Neoptera</taxon>
        <taxon>Endopterygota</taxon>
        <taxon>Coleoptera</taxon>
        <taxon>Polyphaga</taxon>
        <taxon>Elateriformia</taxon>
        <taxon>Elateroidea</taxon>
        <taxon>Lampyridae</taxon>
        <taxon>Luciolinae</taxon>
        <taxon>Aquatica</taxon>
    </lineage>
</organism>
<gene>
    <name evidence="6" type="ORF">RN001_011971</name>
</gene>